<dbReference type="InterPro" id="IPR057240">
    <property type="entry name" value="ParB_dimer_C"/>
</dbReference>
<dbReference type="NCBIfam" id="TIGR00180">
    <property type="entry name" value="parB_part"/>
    <property type="match status" value="1"/>
</dbReference>
<protein>
    <submittedName>
        <fullName evidence="7">ParB/RepB/Spo0J family partition protein</fullName>
    </submittedName>
</protein>
<dbReference type="EMBL" id="JAMGBC010000001">
    <property type="protein sequence ID" value="MCL6679416.1"/>
    <property type="molecule type" value="Genomic_DNA"/>
</dbReference>
<evidence type="ECO:0000256" key="4">
    <source>
        <dbReference type="ARBA" id="ARBA00025472"/>
    </source>
</evidence>
<reference evidence="7" key="1">
    <citation type="submission" date="2022-05" db="EMBL/GenBank/DDBJ databases">
        <authorList>
            <person name="Jo J.-H."/>
            <person name="Im W.-T."/>
        </authorList>
    </citation>
    <scope>NUCLEOTIDE SEQUENCE</scope>
    <source>
        <strain evidence="7">RG327</strain>
    </source>
</reference>
<dbReference type="SUPFAM" id="SSF109709">
    <property type="entry name" value="KorB DNA-binding domain-like"/>
    <property type="match status" value="1"/>
</dbReference>
<feature type="domain" description="ParB-like N-terminal" evidence="6">
    <location>
        <begin position="41"/>
        <end position="130"/>
    </location>
</feature>
<dbReference type="RefSeq" id="WP_249868314.1">
    <property type="nucleotide sequence ID" value="NZ_JAMGBC010000001.1"/>
</dbReference>
<dbReference type="Pfam" id="PF17762">
    <property type="entry name" value="HTH_ParB"/>
    <property type="match status" value="1"/>
</dbReference>
<dbReference type="Gene3D" id="1.10.10.2830">
    <property type="match status" value="1"/>
</dbReference>
<evidence type="ECO:0000256" key="3">
    <source>
        <dbReference type="ARBA" id="ARBA00023125"/>
    </source>
</evidence>
<dbReference type="Pfam" id="PF02195">
    <property type="entry name" value="ParB_N"/>
    <property type="match status" value="1"/>
</dbReference>
<dbReference type="InterPro" id="IPR041468">
    <property type="entry name" value="HTH_ParB/Spo0J"/>
</dbReference>
<keyword evidence="2" id="KW-0159">Chromosome partition</keyword>
<gene>
    <name evidence="7" type="ORF">LZ519_08850</name>
</gene>
<accession>A0ABT0RGT1</accession>
<dbReference type="PANTHER" id="PTHR33375:SF1">
    <property type="entry name" value="CHROMOSOME-PARTITIONING PROTEIN PARB-RELATED"/>
    <property type="match status" value="1"/>
</dbReference>
<feature type="region of interest" description="Disordered" evidence="5">
    <location>
        <begin position="225"/>
        <end position="249"/>
    </location>
</feature>
<evidence type="ECO:0000256" key="2">
    <source>
        <dbReference type="ARBA" id="ARBA00022829"/>
    </source>
</evidence>
<evidence type="ECO:0000313" key="7">
    <source>
        <dbReference type="EMBL" id="MCL6679416.1"/>
    </source>
</evidence>
<dbReference type="Pfam" id="PF23552">
    <property type="entry name" value="ParB_C"/>
    <property type="match status" value="1"/>
</dbReference>
<dbReference type="CDD" id="cd16393">
    <property type="entry name" value="SPO0J_N"/>
    <property type="match status" value="1"/>
</dbReference>
<sequence length="301" mass="32507">MSDKKTSGLGRGLAALLDEAVRPAAAPQAEAGQIPSATGVREVEIGRIRPNPAQPRMHFDEESIAELADSIGERGVLQPVLLRPDGENFQLVAGERRWRAAQRARLHTIPAIVRDIDDSTSAEIALIENVQRQDLNAIEEAEGYKKLVEKYGHTQDALAKLVHKSRSHIANLLRLLELPLEVKQMLLQGDISMGHARAVATSEDPAGLAWEIVEKGLSVRQAEALAKRSKPGSPEGAPRASAPRAQQGSDADLAALERQLGDMLGLKVKVANNGNRGTVTLSYSSLDQLDMICQRLSGEPI</sequence>
<dbReference type="InterPro" id="IPR036086">
    <property type="entry name" value="ParB/Sulfiredoxin_sf"/>
</dbReference>
<evidence type="ECO:0000256" key="1">
    <source>
        <dbReference type="ARBA" id="ARBA00006295"/>
    </source>
</evidence>
<dbReference type="InterPro" id="IPR003115">
    <property type="entry name" value="ParB_N"/>
</dbReference>
<keyword evidence="8" id="KW-1185">Reference proteome</keyword>
<comment type="similarity">
    <text evidence="1">Belongs to the ParB family.</text>
</comment>
<organism evidence="7 8">
    <name type="scientific">Sphingomonas anseongensis</name>
    <dbReference type="NCBI Taxonomy" id="2908207"/>
    <lineage>
        <taxon>Bacteria</taxon>
        <taxon>Pseudomonadati</taxon>
        <taxon>Pseudomonadota</taxon>
        <taxon>Alphaproteobacteria</taxon>
        <taxon>Sphingomonadales</taxon>
        <taxon>Sphingomonadaceae</taxon>
        <taxon>Sphingomonas</taxon>
    </lineage>
</organism>
<dbReference type="PANTHER" id="PTHR33375">
    <property type="entry name" value="CHROMOSOME-PARTITIONING PROTEIN PARB-RELATED"/>
    <property type="match status" value="1"/>
</dbReference>
<proteinExistence type="inferred from homology"/>
<dbReference type="InterPro" id="IPR004437">
    <property type="entry name" value="ParB/RepB/Spo0J"/>
</dbReference>
<comment type="function">
    <text evidence="4">Involved in chromosome partition. Localize to both poles of the predivisional cell following completion of DNA replication. Binds to the DNA origin of replication.</text>
</comment>
<evidence type="ECO:0000256" key="5">
    <source>
        <dbReference type="SAM" id="MobiDB-lite"/>
    </source>
</evidence>
<keyword evidence="3" id="KW-0238">DNA-binding</keyword>
<dbReference type="Gene3D" id="3.90.1530.30">
    <property type="match status" value="1"/>
</dbReference>
<evidence type="ECO:0000313" key="8">
    <source>
        <dbReference type="Proteomes" id="UP001165343"/>
    </source>
</evidence>
<evidence type="ECO:0000259" key="6">
    <source>
        <dbReference type="SMART" id="SM00470"/>
    </source>
</evidence>
<comment type="caution">
    <text evidence="7">The sequence shown here is derived from an EMBL/GenBank/DDBJ whole genome shotgun (WGS) entry which is preliminary data.</text>
</comment>
<name>A0ABT0RGT1_9SPHN</name>
<dbReference type="SUPFAM" id="SSF110849">
    <property type="entry name" value="ParB/Sulfiredoxin"/>
    <property type="match status" value="1"/>
</dbReference>
<dbReference type="SMART" id="SM00470">
    <property type="entry name" value="ParB"/>
    <property type="match status" value="1"/>
</dbReference>
<dbReference type="InterPro" id="IPR050336">
    <property type="entry name" value="Chromosome_partition/occlusion"/>
</dbReference>
<dbReference type="Proteomes" id="UP001165343">
    <property type="component" value="Unassembled WGS sequence"/>
</dbReference>